<dbReference type="CDD" id="cd04301">
    <property type="entry name" value="NAT_SF"/>
    <property type="match status" value="1"/>
</dbReference>
<protein>
    <submittedName>
        <fullName evidence="4">GNAT family N-acetyltransferase</fullName>
        <ecNumber evidence="4">2.3.-.-</ecNumber>
    </submittedName>
</protein>
<comment type="caution">
    <text evidence="4">The sequence shown here is derived from an EMBL/GenBank/DDBJ whole genome shotgun (WGS) entry which is preliminary data.</text>
</comment>
<keyword evidence="1 4" id="KW-0808">Transferase</keyword>
<dbReference type="Proteomes" id="UP001597169">
    <property type="component" value="Unassembled WGS sequence"/>
</dbReference>
<evidence type="ECO:0000313" key="4">
    <source>
        <dbReference type="EMBL" id="MFD1128369.1"/>
    </source>
</evidence>
<evidence type="ECO:0000313" key="5">
    <source>
        <dbReference type="Proteomes" id="UP001597169"/>
    </source>
</evidence>
<accession>A0ABW3PXV9</accession>
<dbReference type="RefSeq" id="WP_091155551.1">
    <property type="nucleotide sequence ID" value="NZ_JBHTKX010000001.1"/>
</dbReference>
<dbReference type="SUPFAM" id="SSF55729">
    <property type="entry name" value="Acyl-CoA N-acyltransferases (Nat)"/>
    <property type="match status" value="1"/>
</dbReference>
<name>A0ABW3PXV9_9BACL</name>
<dbReference type="GO" id="GO:0016746">
    <property type="term" value="F:acyltransferase activity"/>
    <property type="evidence" value="ECO:0007669"/>
    <property type="project" value="UniProtKB-KW"/>
</dbReference>
<dbReference type="Pfam" id="PF00583">
    <property type="entry name" value="Acetyltransf_1"/>
    <property type="match status" value="1"/>
</dbReference>
<dbReference type="PROSITE" id="PS51186">
    <property type="entry name" value="GNAT"/>
    <property type="match status" value="1"/>
</dbReference>
<dbReference type="PANTHER" id="PTHR42919:SF8">
    <property type="entry name" value="N-ALPHA-ACETYLTRANSFERASE 50"/>
    <property type="match status" value="1"/>
</dbReference>
<evidence type="ECO:0000256" key="2">
    <source>
        <dbReference type="ARBA" id="ARBA00023315"/>
    </source>
</evidence>
<feature type="domain" description="N-acetyltransferase" evidence="3">
    <location>
        <begin position="2"/>
        <end position="145"/>
    </location>
</feature>
<dbReference type="InterPro" id="IPR000182">
    <property type="entry name" value="GNAT_dom"/>
</dbReference>
<sequence>MVNIERIQMKHLPQLAGLYEELVGVSTNLTKMEETYQTLLEDKSYYVLGAFYENELAGSVMGILCKDLIGECEPFMVIENVVVSSRIRRQGIGRKLMSEIEVIARQQGCIYIILVSGGQRVEAHRMYESMGYREEHVEGFRKFLK</sequence>
<keyword evidence="5" id="KW-1185">Reference proteome</keyword>
<keyword evidence="2 4" id="KW-0012">Acyltransferase</keyword>
<proteinExistence type="predicted"/>
<reference evidence="5" key="1">
    <citation type="journal article" date="2019" name="Int. J. Syst. Evol. Microbiol.">
        <title>The Global Catalogue of Microorganisms (GCM) 10K type strain sequencing project: providing services to taxonomists for standard genome sequencing and annotation.</title>
        <authorList>
            <consortium name="The Broad Institute Genomics Platform"/>
            <consortium name="The Broad Institute Genome Sequencing Center for Infectious Disease"/>
            <person name="Wu L."/>
            <person name="Ma J."/>
        </authorList>
    </citation>
    <scope>NUCLEOTIDE SEQUENCE [LARGE SCALE GENOMIC DNA]</scope>
    <source>
        <strain evidence="5">CCUG 53519</strain>
    </source>
</reference>
<dbReference type="EMBL" id="JBHTKX010000001">
    <property type="protein sequence ID" value="MFD1128369.1"/>
    <property type="molecule type" value="Genomic_DNA"/>
</dbReference>
<dbReference type="InterPro" id="IPR016181">
    <property type="entry name" value="Acyl_CoA_acyltransferase"/>
</dbReference>
<dbReference type="InterPro" id="IPR051556">
    <property type="entry name" value="N-term/lysine_N-AcTrnsfr"/>
</dbReference>
<evidence type="ECO:0000256" key="1">
    <source>
        <dbReference type="ARBA" id="ARBA00022679"/>
    </source>
</evidence>
<dbReference type="Gene3D" id="3.40.630.30">
    <property type="match status" value="1"/>
</dbReference>
<dbReference type="PANTHER" id="PTHR42919">
    <property type="entry name" value="N-ALPHA-ACETYLTRANSFERASE"/>
    <property type="match status" value="1"/>
</dbReference>
<evidence type="ECO:0000259" key="3">
    <source>
        <dbReference type="PROSITE" id="PS51186"/>
    </source>
</evidence>
<organism evidence="4 5">
    <name type="scientific">Paenibacillus provencensis</name>
    <dbReference type="NCBI Taxonomy" id="441151"/>
    <lineage>
        <taxon>Bacteria</taxon>
        <taxon>Bacillati</taxon>
        <taxon>Bacillota</taxon>
        <taxon>Bacilli</taxon>
        <taxon>Bacillales</taxon>
        <taxon>Paenibacillaceae</taxon>
        <taxon>Paenibacillus</taxon>
    </lineage>
</organism>
<gene>
    <name evidence="4" type="ORF">ACFQ3J_09310</name>
</gene>
<dbReference type="EC" id="2.3.-.-" evidence="4"/>